<dbReference type="STRING" id="47428.A0A284RVJ9"/>
<proteinExistence type="predicted"/>
<evidence type="ECO:0000313" key="1">
    <source>
        <dbReference type="EMBL" id="SJL12788.1"/>
    </source>
</evidence>
<dbReference type="AlphaFoldDB" id="A0A284RVJ9"/>
<dbReference type="OMA" id="MAPSHVI"/>
<dbReference type="Proteomes" id="UP000219338">
    <property type="component" value="Unassembled WGS sequence"/>
</dbReference>
<accession>A0A284RVJ9</accession>
<protein>
    <submittedName>
        <fullName evidence="1">Uncharacterized protein</fullName>
    </submittedName>
</protein>
<gene>
    <name evidence="1" type="ORF">ARMOST_16219</name>
</gene>
<evidence type="ECO:0000313" key="2">
    <source>
        <dbReference type="Proteomes" id="UP000219338"/>
    </source>
</evidence>
<sequence length="140" mass="15649">MRLLGGLDVAVFSVLKLYWSQEQDRHERETGETITKENFLVIYGRAHLCALQPEIIGAAFRKTGVWPYNPNVITEAMMAPSHVIQWKRDTLPLPPPTPVCIVSNLIHNLTLKNDGQPTFLTTISKSSDQEPDTSSDTTST</sequence>
<organism evidence="1 2">
    <name type="scientific">Armillaria ostoyae</name>
    <name type="common">Armillaria root rot fungus</name>
    <dbReference type="NCBI Taxonomy" id="47428"/>
    <lineage>
        <taxon>Eukaryota</taxon>
        <taxon>Fungi</taxon>
        <taxon>Dikarya</taxon>
        <taxon>Basidiomycota</taxon>
        <taxon>Agaricomycotina</taxon>
        <taxon>Agaricomycetes</taxon>
        <taxon>Agaricomycetidae</taxon>
        <taxon>Agaricales</taxon>
        <taxon>Marasmiineae</taxon>
        <taxon>Physalacriaceae</taxon>
        <taxon>Armillaria</taxon>
    </lineage>
</organism>
<name>A0A284RVJ9_ARMOS</name>
<dbReference type="EMBL" id="FUEG01000018">
    <property type="protein sequence ID" value="SJL12788.1"/>
    <property type="molecule type" value="Genomic_DNA"/>
</dbReference>
<reference evidence="2" key="1">
    <citation type="journal article" date="2017" name="Nat. Ecol. Evol.">
        <title>Genome expansion and lineage-specific genetic innovations in the forest pathogenic fungi Armillaria.</title>
        <authorList>
            <person name="Sipos G."/>
            <person name="Prasanna A.N."/>
            <person name="Walter M.C."/>
            <person name="O'Connor E."/>
            <person name="Balint B."/>
            <person name="Krizsan K."/>
            <person name="Kiss B."/>
            <person name="Hess J."/>
            <person name="Varga T."/>
            <person name="Slot J."/>
            <person name="Riley R."/>
            <person name="Boka B."/>
            <person name="Rigling D."/>
            <person name="Barry K."/>
            <person name="Lee J."/>
            <person name="Mihaltcheva S."/>
            <person name="LaButti K."/>
            <person name="Lipzen A."/>
            <person name="Waldron R."/>
            <person name="Moloney N.M."/>
            <person name="Sperisen C."/>
            <person name="Kredics L."/>
            <person name="Vagvoelgyi C."/>
            <person name="Patrignani A."/>
            <person name="Fitzpatrick D."/>
            <person name="Nagy I."/>
            <person name="Doyle S."/>
            <person name="Anderson J.B."/>
            <person name="Grigoriev I.V."/>
            <person name="Gueldener U."/>
            <person name="Muensterkoetter M."/>
            <person name="Nagy L.G."/>
        </authorList>
    </citation>
    <scope>NUCLEOTIDE SEQUENCE [LARGE SCALE GENOMIC DNA]</scope>
    <source>
        <strain evidence="2">C18/9</strain>
    </source>
</reference>
<keyword evidence="2" id="KW-1185">Reference proteome</keyword>
<dbReference type="OrthoDB" id="2917041at2759"/>